<proteinExistence type="predicted"/>
<gene>
    <name evidence="2" type="ORF">BYZ73_01305</name>
</gene>
<dbReference type="InterPro" id="IPR004304">
    <property type="entry name" value="FmdA_AmdA"/>
</dbReference>
<dbReference type="PANTHER" id="PTHR31891">
    <property type="entry name" value="FORMAMIDASE C869.04-RELATED"/>
    <property type="match status" value="1"/>
</dbReference>
<accession>A0ABX9DLV0</accession>
<dbReference type="RefSeq" id="WP_112314594.1">
    <property type="nucleotide sequence ID" value="NZ_MUAV01000001.1"/>
</dbReference>
<dbReference type="SUPFAM" id="SSF141130">
    <property type="entry name" value="Acetamidase/Formamidase-like"/>
    <property type="match status" value="1"/>
</dbReference>
<dbReference type="EMBL" id="MUAV01000001">
    <property type="protein sequence ID" value="RAP43374.1"/>
    <property type="molecule type" value="Genomic_DNA"/>
</dbReference>
<feature type="compositionally biased region" description="Low complexity" evidence="1">
    <location>
        <begin position="1"/>
        <end position="23"/>
    </location>
</feature>
<comment type="caution">
    <text evidence="2">The sequence shown here is derived from an EMBL/GenBank/DDBJ whole genome shotgun (WGS) entry which is preliminary data.</text>
</comment>
<organism evidence="2 3">
    <name type="scientific">Rhodovulum viride</name>
    <dbReference type="NCBI Taxonomy" id="1231134"/>
    <lineage>
        <taxon>Bacteria</taxon>
        <taxon>Pseudomonadati</taxon>
        <taxon>Pseudomonadota</taxon>
        <taxon>Alphaproteobacteria</taxon>
        <taxon>Rhodobacterales</taxon>
        <taxon>Paracoccaceae</taxon>
        <taxon>Rhodovulum</taxon>
    </lineage>
</organism>
<feature type="region of interest" description="Disordered" evidence="1">
    <location>
        <begin position="1"/>
        <end position="35"/>
    </location>
</feature>
<reference evidence="2 3" key="1">
    <citation type="submission" date="2017-01" db="EMBL/GenBank/DDBJ databases">
        <title>Genome sequence of Rhodovulum viride JA756.</title>
        <authorList>
            <person name="Lakshmi K.V."/>
            <person name="Tushar L.D."/>
            <person name="Sasikala C."/>
            <person name="Venkataramana C."/>
        </authorList>
    </citation>
    <scope>NUCLEOTIDE SEQUENCE [LARGE SCALE GENOMIC DNA]</scope>
    <source>
        <strain evidence="2 3">JA756</strain>
    </source>
</reference>
<evidence type="ECO:0000313" key="3">
    <source>
        <dbReference type="Proteomes" id="UP000248659"/>
    </source>
</evidence>
<dbReference type="PANTHER" id="PTHR31891:SF1">
    <property type="entry name" value="FORMAMIDASE C869.04-RELATED"/>
    <property type="match status" value="1"/>
</dbReference>
<dbReference type="Gene3D" id="2.60.120.580">
    <property type="entry name" value="Acetamidase/Formamidase-like domains"/>
    <property type="match status" value="1"/>
</dbReference>
<protein>
    <recommendedName>
        <fullName evidence="4">Acetamidase/formamidase family protein</fullName>
    </recommendedName>
</protein>
<evidence type="ECO:0000256" key="1">
    <source>
        <dbReference type="SAM" id="MobiDB-lite"/>
    </source>
</evidence>
<dbReference type="Proteomes" id="UP000248659">
    <property type="component" value="Unassembled WGS sequence"/>
</dbReference>
<name>A0ABX9DLV0_9RHOB</name>
<evidence type="ECO:0008006" key="4">
    <source>
        <dbReference type="Google" id="ProtNLM"/>
    </source>
</evidence>
<keyword evidence="3" id="KW-1185">Reference proteome</keyword>
<evidence type="ECO:0000313" key="2">
    <source>
        <dbReference type="EMBL" id="RAP43374.1"/>
    </source>
</evidence>
<sequence>MRRFPTPFAAIRARPPAAPATDLPDPDPDPAPGDGCPVDFVLPARAGTVHRGHIGRSLPPVLHVPSGAVVRVETLTRHGGDDYTRFVESDPGAESVFRWTREAKAIDRRGAGPMDASIFGRGAGEGFDVHICSGPIHVTGAEPGDVLEVEIIEIAPRPSANLLFRCKAIGSNAAA</sequence>
<dbReference type="Pfam" id="PF03069">
    <property type="entry name" value="FmdA_AmdA"/>
    <property type="match status" value="1"/>
</dbReference>